<dbReference type="PROSITE" id="PS50885">
    <property type="entry name" value="HAMP"/>
    <property type="match status" value="1"/>
</dbReference>
<dbReference type="PANTHER" id="PTHR34220:SF7">
    <property type="entry name" value="SENSOR HISTIDINE KINASE YPDA"/>
    <property type="match status" value="1"/>
</dbReference>
<dbReference type="Pfam" id="PF06580">
    <property type="entry name" value="His_kinase"/>
    <property type="match status" value="1"/>
</dbReference>
<comment type="caution">
    <text evidence="7">The sequence shown here is derived from an EMBL/GenBank/DDBJ whole genome shotgun (WGS) entry which is preliminary data.</text>
</comment>
<keyword evidence="5" id="KW-0812">Transmembrane</keyword>
<organism evidence="7 8">
    <name type="scientific">Blautia hominis</name>
    <dbReference type="NCBI Taxonomy" id="2025493"/>
    <lineage>
        <taxon>Bacteria</taxon>
        <taxon>Bacillati</taxon>
        <taxon>Bacillota</taxon>
        <taxon>Clostridia</taxon>
        <taxon>Lachnospirales</taxon>
        <taxon>Lachnospiraceae</taxon>
        <taxon>Blautia</taxon>
    </lineage>
</organism>
<feature type="domain" description="HAMP" evidence="6">
    <location>
        <begin position="307"/>
        <end position="359"/>
    </location>
</feature>
<keyword evidence="2" id="KW-0597">Phosphoprotein</keyword>
<evidence type="ECO:0000313" key="7">
    <source>
        <dbReference type="EMBL" id="GAA6412014.1"/>
    </source>
</evidence>
<dbReference type="PANTHER" id="PTHR34220">
    <property type="entry name" value="SENSOR HISTIDINE KINASE YPDA"/>
    <property type="match status" value="1"/>
</dbReference>
<dbReference type="RefSeq" id="WP_256162392.1">
    <property type="nucleotide sequence ID" value="NZ_BAABYW010000003.1"/>
</dbReference>
<proteinExistence type="predicted"/>
<dbReference type="InterPro" id="IPR003594">
    <property type="entry name" value="HATPase_dom"/>
</dbReference>
<evidence type="ECO:0000313" key="8">
    <source>
        <dbReference type="Proteomes" id="UP001600943"/>
    </source>
</evidence>
<evidence type="ECO:0000256" key="1">
    <source>
        <dbReference type="ARBA" id="ARBA00004370"/>
    </source>
</evidence>
<dbReference type="Gene3D" id="3.30.565.10">
    <property type="entry name" value="Histidine kinase-like ATPase, C-terminal domain"/>
    <property type="match status" value="1"/>
</dbReference>
<dbReference type="SUPFAM" id="SSF55874">
    <property type="entry name" value="ATPase domain of HSP90 chaperone/DNA topoisomerase II/histidine kinase"/>
    <property type="match status" value="1"/>
</dbReference>
<dbReference type="InterPro" id="IPR003660">
    <property type="entry name" value="HAMP_dom"/>
</dbReference>
<feature type="transmembrane region" description="Helical" evidence="5">
    <location>
        <begin position="20"/>
        <end position="40"/>
    </location>
</feature>
<dbReference type="InterPro" id="IPR036890">
    <property type="entry name" value="HATPase_C_sf"/>
</dbReference>
<keyword evidence="3" id="KW-0808">Transferase</keyword>
<keyword evidence="5" id="KW-0472">Membrane</keyword>
<sequence length="592" mass="67358">MFITKLSQFFSKIKVQKQLYIIYIMILTIPVLFIGGYMVYHARILLIEHYEEQAYSDNLRVKSLLLDLTGNIYNHSLALANNKELTALLSAEAPTEDAASYNEFDTLLSQDMSVKSVNVYTWNTSLPDSTYIHPITQELSEEPWFQKAISSIAPFWFIQSQGLQSSEQEISLHTRIFLPKVKSYALLTLTISNNHLKNRIENSSLNTIIWLNEDDICYNTSGNTPLDGLTSYAPDKGGYYLGEISQKEQRTVGCIAPLLMTYTDDVFYIASLDYEAHSNTAGITGTYIAILCLVIFISSIFIYAYSNYFSKRVNTLRDTMHEASLGNYNITDSFTGEDEISQVFTDLNVMIQDILHKEAATYEAQIHTQELVNRQQKMEFKMLTSQINPHFLYNTLETIRMRSLRAGNREVANAVKLLGKSMHYVLENTTTGFTTLDKELDYIQTYLAIQKLRFHDRVNYELKTPANINLSQYQILPLLLQPIVENSILHGLEEVEEHGKIIIHIRQTGSTLRITVYDNGCGMSCETLQSMTENVFHHPKESAKSIGLANIYQRIRLCYGTEYGMQISSKLSMGTAVTVIIPVQNTKGEIES</sequence>
<name>A0ABQ0BKN3_9FIRM</name>
<evidence type="ECO:0000256" key="4">
    <source>
        <dbReference type="ARBA" id="ARBA00022777"/>
    </source>
</evidence>
<accession>A0ABQ0BKN3</accession>
<evidence type="ECO:0000256" key="5">
    <source>
        <dbReference type="SAM" id="Phobius"/>
    </source>
</evidence>
<dbReference type="SMART" id="SM00387">
    <property type="entry name" value="HATPase_c"/>
    <property type="match status" value="1"/>
</dbReference>
<gene>
    <name evidence="7" type="ORF">K040078D81_61310</name>
</gene>
<dbReference type="InterPro" id="IPR010559">
    <property type="entry name" value="Sig_transdc_His_kin_internal"/>
</dbReference>
<comment type="subcellular location">
    <subcellularLocation>
        <location evidence="1">Membrane</location>
    </subcellularLocation>
</comment>
<feature type="transmembrane region" description="Helical" evidence="5">
    <location>
        <begin position="287"/>
        <end position="305"/>
    </location>
</feature>
<dbReference type="EMBL" id="BAABYW010000003">
    <property type="protein sequence ID" value="GAA6412014.1"/>
    <property type="molecule type" value="Genomic_DNA"/>
</dbReference>
<dbReference type="SMART" id="SM00304">
    <property type="entry name" value="HAMP"/>
    <property type="match status" value="1"/>
</dbReference>
<keyword evidence="8" id="KW-1185">Reference proteome</keyword>
<evidence type="ECO:0000256" key="3">
    <source>
        <dbReference type="ARBA" id="ARBA00022679"/>
    </source>
</evidence>
<dbReference type="GO" id="GO:0016301">
    <property type="term" value="F:kinase activity"/>
    <property type="evidence" value="ECO:0007669"/>
    <property type="project" value="UniProtKB-KW"/>
</dbReference>
<dbReference type="Gene3D" id="6.10.340.10">
    <property type="match status" value="1"/>
</dbReference>
<protein>
    <submittedName>
        <fullName evidence="7">Sensor histidine kinase</fullName>
    </submittedName>
</protein>
<evidence type="ECO:0000256" key="2">
    <source>
        <dbReference type="ARBA" id="ARBA00022553"/>
    </source>
</evidence>
<dbReference type="Proteomes" id="UP001600943">
    <property type="component" value="Unassembled WGS sequence"/>
</dbReference>
<keyword evidence="5" id="KW-1133">Transmembrane helix</keyword>
<dbReference type="Pfam" id="PF02518">
    <property type="entry name" value="HATPase_c"/>
    <property type="match status" value="1"/>
</dbReference>
<reference evidence="7 8" key="1">
    <citation type="submission" date="2024-04" db="EMBL/GenBank/DDBJ databases">
        <title>Defined microbial consortia suppress multidrug-resistant proinflammatory Enterobacteriaceae via ecological control.</title>
        <authorList>
            <person name="Furuichi M."/>
            <person name="Kawaguchi T."/>
            <person name="Pust M."/>
            <person name="Yasuma K."/>
            <person name="Plichta D."/>
            <person name="Hasegawa N."/>
            <person name="Ohya T."/>
            <person name="Bhattarai S."/>
            <person name="Sasajima S."/>
            <person name="Aoto Y."/>
            <person name="Tuganbaev T."/>
            <person name="Yaginuma M."/>
            <person name="Ueda M."/>
            <person name="Okahashi N."/>
            <person name="Amafuji K."/>
            <person name="Kiridooshi Y."/>
            <person name="Sugita K."/>
            <person name="Strazar M."/>
            <person name="Skelly A."/>
            <person name="Suda W."/>
            <person name="Hattori M."/>
            <person name="Nakamoto N."/>
            <person name="Caballero S."/>
            <person name="Norman J."/>
            <person name="Olle B."/>
            <person name="Tanoue T."/>
            <person name="Arita M."/>
            <person name="Bucci V."/>
            <person name="Atarashi K."/>
            <person name="Xavier R."/>
            <person name="Honda K."/>
        </authorList>
    </citation>
    <scope>NUCLEOTIDE SEQUENCE [LARGE SCALE GENOMIC DNA]</scope>
    <source>
        <strain evidence="8">k04-0078-D8-1</strain>
    </source>
</reference>
<dbReference type="InterPro" id="IPR050640">
    <property type="entry name" value="Bact_2-comp_sensor_kinase"/>
</dbReference>
<evidence type="ECO:0000259" key="6">
    <source>
        <dbReference type="PROSITE" id="PS50885"/>
    </source>
</evidence>
<keyword evidence="4 7" id="KW-0418">Kinase</keyword>